<comment type="caution">
    <text evidence="1">The sequence shown here is derived from an EMBL/GenBank/DDBJ whole genome shotgun (WGS) entry which is preliminary data.</text>
</comment>
<dbReference type="OrthoDB" id="1263265at2"/>
<evidence type="ECO:0008006" key="3">
    <source>
        <dbReference type="Google" id="ProtNLM"/>
    </source>
</evidence>
<protein>
    <recommendedName>
        <fullName evidence="3">DUF465 domain-containing protein</fullName>
    </recommendedName>
</protein>
<sequence length="78" mass="8996">MSHTPHQLAADFPELAGRIHDLKQSDAHFARLVAEYDAVNETVHKAETDLSPMDDLELEARRKERVRLKDEIYALLTR</sequence>
<name>A0A4R3LSR8_9HYPH</name>
<dbReference type="InterPro" id="IPR007420">
    <property type="entry name" value="DUF465"/>
</dbReference>
<dbReference type="AlphaFoldDB" id="A0A4R3LSR8"/>
<proteinExistence type="predicted"/>
<evidence type="ECO:0000313" key="1">
    <source>
        <dbReference type="EMBL" id="TCT03560.1"/>
    </source>
</evidence>
<dbReference type="Proteomes" id="UP000294664">
    <property type="component" value="Unassembled WGS sequence"/>
</dbReference>
<evidence type="ECO:0000313" key="2">
    <source>
        <dbReference type="Proteomes" id="UP000294664"/>
    </source>
</evidence>
<dbReference type="Gene3D" id="6.10.280.50">
    <property type="match status" value="1"/>
</dbReference>
<dbReference type="EMBL" id="SMAI01000009">
    <property type="protein sequence ID" value="TCT03560.1"/>
    <property type="molecule type" value="Genomic_DNA"/>
</dbReference>
<dbReference type="RefSeq" id="WP_132032628.1">
    <property type="nucleotide sequence ID" value="NZ_SMAI01000009.1"/>
</dbReference>
<organism evidence="1 2">
    <name type="scientific">Aquabacter spiritensis</name>
    <dbReference type="NCBI Taxonomy" id="933073"/>
    <lineage>
        <taxon>Bacteria</taxon>
        <taxon>Pseudomonadati</taxon>
        <taxon>Pseudomonadota</taxon>
        <taxon>Alphaproteobacteria</taxon>
        <taxon>Hyphomicrobiales</taxon>
        <taxon>Xanthobacteraceae</taxon>
        <taxon>Aquabacter</taxon>
    </lineage>
</organism>
<dbReference type="Pfam" id="PF04325">
    <property type="entry name" value="DUF465"/>
    <property type="match status" value="1"/>
</dbReference>
<reference evidence="1 2" key="1">
    <citation type="submission" date="2019-03" db="EMBL/GenBank/DDBJ databases">
        <title>Genomic Encyclopedia of Type Strains, Phase IV (KMG-IV): sequencing the most valuable type-strain genomes for metagenomic binning, comparative biology and taxonomic classification.</title>
        <authorList>
            <person name="Goeker M."/>
        </authorList>
    </citation>
    <scope>NUCLEOTIDE SEQUENCE [LARGE SCALE GENOMIC DNA]</scope>
    <source>
        <strain evidence="1 2">DSM 9035</strain>
    </source>
</reference>
<gene>
    <name evidence="1" type="ORF">EDC64_109110</name>
</gene>
<dbReference type="InterPro" id="IPR038444">
    <property type="entry name" value="DUF465_sf"/>
</dbReference>
<keyword evidence="2" id="KW-1185">Reference proteome</keyword>
<accession>A0A4R3LSR8</accession>